<organism evidence="1 2">
    <name type="scientific">Bauhinia variegata</name>
    <name type="common">Purple orchid tree</name>
    <name type="synonym">Phanera variegata</name>
    <dbReference type="NCBI Taxonomy" id="167791"/>
    <lineage>
        <taxon>Eukaryota</taxon>
        <taxon>Viridiplantae</taxon>
        <taxon>Streptophyta</taxon>
        <taxon>Embryophyta</taxon>
        <taxon>Tracheophyta</taxon>
        <taxon>Spermatophyta</taxon>
        <taxon>Magnoliopsida</taxon>
        <taxon>eudicotyledons</taxon>
        <taxon>Gunneridae</taxon>
        <taxon>Pentapetalae</taxon>
        <taxon>rosids</taxon>
        <taxon>fabids</taxon>
        <taxon>Fabales</taxon>
        <taxon>Fabaceae</taxon>
        <taxon>Cercidoideae</taxon>
        <taxon>Cercideae</taxon>
        <taxon>Bauhiniinae</taxon>
        <taxon>Bauhinia</taxon>
    </lineage>
</organism>
<evidence type="ECO:0000313" key="2">
    <source>
        <dbReference type="Proteomes" id="UP000828941"/>
    </source>
</evidence>
<dbReference type="Proteomes" id="UP000828941">
    <property type="component" value="Chromosome 2"/>
</dbReference>
<evidence type="ECO:0000313" key="1">
    <source>
        <dbReference type="EMBL" id="KAI4354074.1"/>
    </source>
</evidence>
<comment type="caution">
    <text evidence="1">The sequence shown here is derived from an EMBL/GenBank/DDBJ whole genome shotgun (WGS) entry which is preliminary data.</text>
</comment>
<name>A0ACB9PZ12_BAUVA</name>
<dbReference type="EMBL" id="CM039427">
    <property type="protein sequence ID" value="KAI4354074.1"/>
    <property type="molecule type" value="Genomic_DNA"/>
</dbReference>
<protein>
    <submittedName>
        <fullName evidence="1">Uncharacterized protein</fullName>
    </submittedName>
</protein>
<sequence length="359" mass="40023">MSSITDSYKANPMKPNLIIPLDFDNVHDVPESHQWTISTEHPVVDPATSSLPLIDLSDQNSTSLIRQACEKWGAFQVINHGIPLNVFEEVEIQIRRLFTLPTQQKLSALRSPDSVTGYGMPHIQTFYPKLMWTEGFQLTGYPMKDATKLWPNQPDQQTNFCHVMEKYQKEMKAFTEKLFGMLLGSLGLTLEDVHWYNSAEGLSNHIAVLSLNSYPVCPDPSHAMGIAPHTDTSLITVLYQSGTTGLQVLQDGVGWVPVTPIAGALVVNLGDLMHIVSNGLFKSILHRALANNSNHRVSVAYFFGPPSGSEISPLAKLIDHDHPPEFNSVTWKEFLETKTKHFLKAIELLRNKGAAKRSE</sequence>
<proteinExistence type="predicted"/>
<gene>
    <name evidence="1" type="ORF">L6164_002974</name>
</gene>
<accession>A0ACB9PZ12</accession>
<reference evidence="1 2" key="1">
    <citation type="journal article" date="2022" name="DNA Res.">
        <title>Chromosomal-level genome assembly of the orchid tree Bauhinia variegata (Leguminosae; Cercidoideae) supports the allotetraploid origin hypothesis of Bauhinia.</title>
        <authorList>
            <person name="Zhong Y."/>
            <person name="Chen Y."/>
            <person name="Zheng D."/>
            <person name="Pang J."/>
            <person name="Liu Y."/>
            <person name="Luo S."/>
            <person name="Meng S."/>
            <person name="Qian L."/>
            <person name="Wei D."/>
            <person name="Dai S."/>
            <person name="Zhou R."/>
        </authorList>
    </citation>
    <scope>NUCLEOTIDE SEQUENCE [LARGE SCALE GENOMIC DNA]</scope>
    <source>
        <strain evidence="1">BV-YZ2020</strain>
    </source>
</reference>
<keyword evidence="2" id="KW-1185">Reference proteome</keyword>